<dbReference type="SUPFAM" id="SSF53623">
    <property type="entry name" value="MurD-like peptide ligases, catalytic domain"/>
    <property type="match status" value="1"/>
</dbReference>
<dbReference type="GO" id="GO:0005524">
    <property type="term" value="F:ATP binding"/>
    <property type="evidence" value="ECO:0007669"/>
    <property type="project" value="InterPro"/>
</dbReference>
<dbReference type="EMBL" id="JABEMA010000421">
    <property type="protein sequence ID" value="NNH24605.1"/>
    <property type="molecule type" value="Genomic_DNA"/>
</dbReference>
<evidence type="ECO:0000256" key="2">
    <source>
        <dbReference type="ARBA" id="ARBA00022618"/>
    </source>
</evidence>
<dbReference type="GO" id="GO:0071555">
    <property type="term" value="P:cell wall organization"/>
    <property type="evidence" value="ECO:0007669"/>
    <property type="project" value="UniProtKB-KW"/>
</dbReference>
<evidence type="ECO:0000256" key="3">
    <source>
        <dbReference type="ARBA" id="ARBA00023306"/>
    </source>
</evidence>
<keyword evidence="2 4" id="KW-0132">Cell division</keyword>
<evidence type="ECO:0000256" key="1">
    <source>
        <dbReference type="ARBA" id="ARBA00005898"/>
    </source>
</evidence>
<feature type="non-terminal residue" evidence="7">
    <location>
        <position position="446"/>
    </location>
</feature>
<reference evidence="7 8" key="1">
    <citation type="submission" date="2020-05" db="EMBL/GenBank/DDBJ databases">
        <title>MicrobeNet Type strains.</title>
        <authorList>
            <person name="Nicholson A.C."/>
        </authorList>
    </citation>
    <scope>NUCLEOTIDE SEQUENCE [LARGE SCALE GENOMIC DNA]</scope>
    <source>
        <strain evidence="7 8">JCM 14547</strain>
    </source>
</reference>
<dbReference type="AlphaFoldDB" id="A0A849BSQ2"/>
<feature type="domain" description="Mur ligase central" evidence="6">
    <location>
        <begin position="118"/>
        <end position="329"/>
    </location>
</feature>
<dbReference type="InterPro" id="IPR004101">
    <property type="entry name" value="Mur_ligase_C"/>
</dbReference>
<dbReference type="InterPro" id="IPR036615">
    <property type="entry name" value="Mur_ligase_C_dom_sf"/>
</dbReference>
<dbReference type="Gene3D" id="3.40.1390.10">
    <property type="entry name" value="MurE/MurF, N-terminal domain"/>
    <property type="match status" value="1"/>
</dbReference>
<dbReference type="InterPro" id="IPR035911">
    <property type="entry name" value="MurE/MurF_N"/>
</dbReference>
<dbReference type="UniPathway" id="UPA00219"/>
<proteinExistence type="inferred from homology"/>
<dbReference type="InterPro" id="IPR005761">
    <property type="entry name" value="UDP-N-AcMur-Glu-dNH2Pim_ligase"/>
</dbReference>
<evidence type="ECO:0000259" key="5">
    <source>
        <dbReference type="Pfam" id="PF02875"/>
    </source>
</evidence>
<feature type="domain" description="Mur ligase C-terminal" evidence="5">
    <location>
        <begin position="352"/>
        <end position="439"/>
    </location>
</feature>
<dbReference type="SUPFAM" id="SSF53244">
    <property type="entry name" value="MurD-like peptide ligases, peptide-binding domain"/>
    <property type="match status" value="1"/>
</dbReference>
<dbReference type="RefSeq" id="WP_171204335.1">
    <property type="nucleotide sequence ID" value="NZ_JABEMA010000421.1"/>
</dbReference>
<keyword evidence="7" id="KW-0436">Ligase</keyword>
<evidence type="ECO:0000259" key="6">
    <source>
        <dbReference type="Pfam" id="PF08245"/>
    </source>
</evidence>
<gene>
    <name evidence="7" type="ORF">HLB09_16230</name>
</gene>
<evidence type="ECO:0000313" key="8">
    <source>
        <dbReference type="Proteomes" id="UP000555552"/>
    </source>
</evidence>
<keyword evidence="4" id="KW-0573">Peptidoglycan synthesis</keyword>
<keyword evidence="4" id="KW-0133">Cell shape</keyword>
<comment type="similarity">
    <text evidence="1">Belongs to the MurCDEF family. MurE subfamily.</text>
</comment>
<dbReference type="Proteomes" id="UP000555552">
    <property type="component" value="Unassembled WGS sequence"/>
</dbReference>
<dbReference type="GO" id="GO:0016881">
    <property type="term" value="F:acid-amino acid ligase activity"/>
    <property type="evidence" value="ECO:0007669"/>
    <property type="project" value="InterPro"/>
</dbReference>
<dbReference type="NCBIfam" id="TIGR01085">
    <property type="entry name" value="murE"/>
    <property type="match status" value="1"/>
</dbReference>
<comment type="pathway">
    <text evidence="4">Cell wall biogenesis; peptidoglycan biosynthesis.</text>
</comment>
<dbReference type="GO" id="GO:0051301">
    <property type="term" value="P:cell division"/>
    <property type="evidence" value="ECO:0007669"/>
    <property type="project" value="UniProtKB-KW"/>
</dbReference>
<dbReference type="GO" id="GO:0009252">
    <property type="term" value="P:peptidoglycan biosynthetic process"/>
    <property type="evidence" value="ECO:0007669"/>
    <property type="project" value="UniProtKB-UniPathway"/>
</dbReference>
<dbReference type="Pfam" id="PF02875">
    <property type="entry name" value="Mur_ligase_C"/>
    <property type="match status" value="1"/>
</dbReference>
<keyword evidence="8" id="KW-1185">Reference proteome</keyword>
<dbReference type="GO" id="GO:0008360">
    <property type="term" value="P:regulation of cell shape"/>
    <property type="evidence" value="ECO:0007669"/>
    <property type="project" value="UniProtKB-KW"/>
</dbReference>
<keyword evidence="4" id="KW-0961">Cell wall biogenesis/degradation</keyword>
<evidence type="ECO:0000313" key="7">
    <source>
        <dbReference type="EMBL" id="NNH24605.1"/>
    </source>
</evidence>
<comment type="caution">
    <text evidence="7">The sequence shown here is derived from an EMBL/GenBank/DDBJ whole genome shotgun (WGS) entry which is preliminary data.</text>
</comment>
<comment type="subcellular location">
    <subcellularLocation>
        <location evidence="4">Cytoplasm</location>
    </subcellularLocation>
</comment>
<dbReference type="SUPFAM" id="SSF63418">
    <property type="entry name" value="MurE/MurF N-terminal domain"/>
    <property type="match status" value="1"/>
</dbReference>
<dbReference type="Pfam" id="PF08245">
    <property type="entry name" value="Mur_ligase_M"/>
    <property type="match status" value="1"/>
</dbReference>
<dbReference type="InterPro" id="IPR036565">
    <property type="entry name" value="Mur-like_cat_sf"/>
</dbReference>
<accession>A0A849BSQ2</accession>
<dbReference type="Gene3D" id="3.90.190.20">
    <property type="entry name" value="Mur ligase, C-terminal domain"/>
    <property type="match status" value="1"/>
</dbReference>
<protein>
    <submittedName>
        <fullName evidence="7">UDP-N-acetylmuramoyl-L-alanyl-D-glutamate--2, 6-diaminopimelate ligase</fullName>
    </submittedName>
</protein>
<dbReference type="PANTHER" id="PTHR23135">
    <property type="entry name" value="MUR LIGASE FAMILY MEMBER"/>
    <property type="match status" value="1"/>
</dbReference>
<sequence length="446" mass="45751">MTSSPAPPGHPRPTLGDLATRLGAHLGDAPAAARVTGLHHDSRVVGPGDVWLALPGGGGRHGADHSRVAVARGALAAVSDRACPGLPTLLVPDPRRVAGVLADWLHGHPSADLGVVGVTGTNGKTSTTHLLEAGMAAAGASSGLLSGLVARGPWGERPATLTTPEAADLQRDLGALRDAGVERVALEVSSHALALHRVDGTRFRAAVFTGLAPDHLDLHGDMESYLEAKARLFAPERSQLAVVSLDDEWGRRLARRVTDAGQVPLVTTSARGRRADWTAVDVRASTSGTRFRLRGPGTGAGTGTGTDRAVGLRLLGEHQADNALSALAALLSTGTDADAAVRGVEGLAGVPGRLEPVDGGQPFRALVDFAHNAHGVERALRHLRSTTSGRLIVVTGQRGGRDPGKAVPLGRAAGGLADVVVVTDEGAHDDDPARLRALVVRGARDA</sequence>
<dbReference type="PANTHER" id="PTHR23135:SF4">
    <property type="entry name" value="UDP-N-ACETYLMURAMOYL-L-ALANYL-D-GLUTAMATE--2,6-DIAMINOPIMELATE LIGASE MURE HOMOLOG, CHLOROPLASTIC"/>
    <property type="match status" value="1"/>
</dbReference>
<dbReference type="GO" id="GO:0005737">
    <property type="term" value="C:cytoplasm"/>
    <property type="evidence" value="ECO:0007669"/>
    <property type="project" value="UniProtKB-SubCell"/>
</dbReference>
<name>A0A849BSQ2_9ACTN</name>
<keyword evidence="3 4" id="KW-0131">Cell cycle</keyword>
<organism evidence="7 8">
    <name type="scientific">Pseudokineococcus marinus</name>
    <dbReference type="NCBI Taxonomy" id="351215"/>
    <lineage>
        <taxon>Bacteria</taxon>
        <taxon>Bacillati</taxon>
        <taxon>Actinomycetota</taxon>
        <taxon>Actinomycetes</taxon>
        <taxon>Kineosporiales</taxon>
        <taxon>Kineosporiaceae</taxon>
        <taxon>Pseudokineococcus</taxon>
    </lineage>
</organism>
<dbReference type="InterPro" id="IPR013221">
    <property type="entry name" value="Mur_ligase_cen"/>
</dbReference>
<evidence type="ECO:0000256" key="4">
    <source>
        <dbReference type="RuleBase" id="RU004135"/>
    </source>
</evidence>
<dbReference type="Gene3D" id="3.40.1190.10">
    <property type="entry name" value="Mur-like, catalytic domain"/>
    <property type="match status" value="1"/>
</dbReference>